<organism evidence="1 2">
    <name type="scientific">Caenorhabditis tropicalis</name>
    <dbReference type="NCBI Taxonomy" id="1561998"/>
    <lineage>
        <taxon>Eukaryota</taxon>
        <taxon>Metazoa</taxon>
        <taxon>Ecdysozoa</taxon>
        <taxon>Nematoda</taxon>
        <taxon>Chromadorea</taxon>
        <taxon>Rhabditida</taxon>
        <taxon>Rhabditina</taxon>
        <taxon>Rhabditomorpha</taxon>
        <taxon>Rhabditoidea</taxon>
        <taxon>Rhabditidae</taxon>
        <taxon>Peloderinae</taxon>
        <taxon>Caenorhabditis</taxon>
    </lineage>
</organism>
<proteinExistence type="predicted"/>
<name>A0A1I7UE19_9PELO</name>
<reference evidence="2" key="1">
    <citation type="submission" date="2016-11" db="UniProtKB">
        <authorList>
            <consortium name="WormBaseParasite"/>
        </authorList>
    </citation>
    <scope>IDENTIFICATION</scope>
</reference>
<keyword evidence="1" id="KW-1185">Reference proteome</keyword>
<evidence type="ECO:0000313" key="1">
    <source>
        <dbReference type="Proteomes" id="UP000095282"/>
    </source>
</evidence>
<protein>
    <submittedName>
        <fullName evidence="2">BTB domain-containing protein</fullName>
    </submittedName>
</protein>
<accession>A0A1I7UE19</accession>
<dbReference type="AlphaFoldDB" id="A0A1I7UE19"/>
<dbReference type="Proteomes" id="UP000095282">
    <property type="component" value="Unplaced"/>
</dbReference>
<evidence type="ECO:0000313" key="2">
    <source>
        <dbReference type="WBParaSite" id="Csp11.Scaffold629.g8384.t1"/>
    </source>
</evidence>
<dbReference type="WBParaSite" id="Csp11.Scaffold629.g8384.t1">
    <property type="protein sequence ID" value="Csp11.Scaffold629.g8384.t1"/>
    <property type="gene ID" value="Csp11.Scaffold629.g8384"/>
</dbReference>
<sequence length="236" mass="27637">MGIRMLLRIDLRVWVYLKIMKDTMKFEGFVDKGYLRCPGIPIQDIPDDLSIEYGFQEIASKWGDEPWKFRFHDSYHNSQGEGIKIQLNSKSYFIGLRKHLSLHSPFFAWLPTDQKYLSIECDDICKLMICFQIAHGVQFSLQESTIRDTLGPAKQFQLANVTRFCERQLIEADDSSNMKENIRLACEYNLRHFYIHLIRKVKDAKSLGDIIDEESLNMMPGEILKATVAMFFHRKL</sequence>